<dbReference type="Pfam" id="PF21274">
    <property type="entry name" value="Rng_hyd_C"/>
    <property type="match status" value="1"/>
</dbReference>
<keyword evidence="6" id="KW-1185">Reference proteome</keyword>
<evidence type="ECO:0000259" key="4">
    <source>
        <dbReference type="Pfam" id="PF01494"/>
    </source>
</evidence>
<sequence>MTFEPDVLIAGAGPTGLMLAHELQLSGVDTVVVERLAERPGWSKALNLQPRTAELLELRGLLDRMRDDVVTTLPAGHFAGMELDYRELDTTQPWQLGIPQARVEAHLEAALASPVWRERTVEGFVQDDTGVTVTVDGSPVRARYLVGCDGGRSTVRKRAGVPFPGRDGRVSGVVADVVLADGPTGDWTLPALGTGPMTVLPLGDGAHRVLIAGAEQQVPRDTPITDDEVRRGLGEAHELVSVRWASRFTDATRLVERYREGRVLFAGDAAHIHLPAGGQGLNLGLQEAVNLGWKLAATVRGWAPDGLLDTYNAERHPVAARVLAAAQAQGVLMVPDPDVVALRGVVEELIRAAGPAMAERVAGLDVRYPIGGSHPLTGRRLPPVDRISVTGPGLGAGRGVLIGPSPVPRGWEDRVDHAKTNAALPAVLVRPDAHIAWVEGDGPLTEALARWFGGPVT</sequence>
<dbReference type="Gene3D" id="3.40.30.120">
    <property type="match status" value="1"/>
</dbReference>
<comment type="caution">
    <text evidence="5">The sequence shown here is derived from an EMBL/GenBank/DDBJ whole genome shotgun (WGS) entry which is preliminary data.</text>
</comment>
<dbReference type="Gene3D" id="3.30.70.2450">
    <property type="match status" value="1"/>
</dbReference>
<evidence type="ECO:0000313" key="5">
    <source>
        <dbReference type="EMBL" id="TDQ00291.1"/>
    </source>
</evidence>
<dbReference type="OrthoDB" id="4141215at2"/>
<dbReference type="SUPFAM" id="SSF51905">
    <property type="entry name" value="FAD/NAD(P)-binding domain"/>
    <property type="match status" value="1"/>
</dbReference>
<evidence type="ECO:0000256" key="2">
    <source>
        <dbReference type="ARBA" id="ARBA00022630"/>
    </source>
</evidence>
<feature type="domain" description="FAD-binding" evidence="4">
    <location>
        <begin position="6"/>
        <end position="325"/>
    </location>
</feature>
<dbReference type="PRINTS" id="PR00420">
    <property type="entry name" value="RNGMNOXGNASE"/>
</dbReference>
<dbReference type="PANTHER" id="PTHR43004">
    <property type="entry name" value="TRK SYSTEM POTASSIUM UPTAKE PROTEIN"/>
    <property type="match status" value="1"/>
</dbReference>
<dbReference type="InterPro" id="IPR036188">
    <property type="entry name" value="FAD/NAD-bd_sf"/>
</dbReference>
<keyword evidence="2" id="KW-0285">Flavoprotein</keyword>
<dbReference type="Pfam" id="PF01494">
    <property type="entry name" value="FAD_binding_3"/>
    <property type="match status" value="1"/>
</dbReference>
<dbReference type="AlphaFoldDB" id="A0A4V3CZM1"/>
<organism evidence="5 6">
    <name type="scientific">Labedaea rhizosphaerae</name>
    <dbReference type="NCBI Taxonomy" id="598644"/>
    <lineage>
        <taxon>Bacteria</taxon>
        <taxon>Bacillati</taxon>
        <taxon>Actinomycetota</taxon>
        <taxon>Actinomycetes</taxon>
        <taxon>Pseudonocardiales</taxon>
        <taxon>Pseudonocardiaceae</taxon>
        <taxon>Labedaea</taxon>
    </lineage>
</organism>
<comment type="cofactor">
    <cofactor evidence="1">
        <name>FAD</name>
        <dbReference type="ChEBI" id="CHEBI:57692"/>
    </cofactor>
</comment>
<evidence type="ECO:0000256" key="3">
    <source>
        <dbReference type="ARBA" id="ARBA00022827"/>
    </source>
</evidence>
<dbReference type="InterPro" id="IPR002938">
    <property type="entry name" value="FAD-bd"/>
</dbReference>
<dbReference type="GO" id="GO:0016709">
    <property type="term" value="F:oxidoreductase activity, acting on paired donors, with incorporation or reduction of molecular oxygen, NAD(P)H as one donor, and incorporation of one atom of oxygen"/>
    <property type="evidence" value="ECO:0007669"/>
    <property type="project" value="UniProtKB-ARBA"/>
</dbReference>
<dbReference type="Gene3D" id="3.50.50.60">
    <property type="entry name" value="FAD/NAD(P)-binding domain"/>
    <property type="match status" value="1"/>
</dbReference>
<evidence type="ECO:0000313" key="6">
    <source>
        <dbReference type="Proteomes" id="UP000295444"/>
    </source>
</evidence>
<protein>
    <submittedName>
        <fullName evidence="5">2-polyprenyl-6-methoxyphenol hydroxylase-like FAD-dependent oxidoreductase</fullName>
    </submittedName>
</protein>
<proteinExistence type="predicted"/>
<dbReference type="RefSeq" id="WP_133849027.1">
    <property type="nucleotide sequence ID" value="NZ_SNXZ01000002.1"/>
</dbReference>
<accession>A0A4V3CZM1</accession>
<name>A0A4V3CZM1_LABRH</name>
<dbReference type="EMBL" id="SNXZ01000002">
    <property type="protein sequence ID" value="TDQ00291.1"/>
    <property type="molecule type" value="Genomic_DNA"/>
</dbReference>
<dbReference type="GO" id="GO:0071949">
    <property type="term" value="F:FAD binding"/>
    <property type="evidence" value="ECO:0007669"/>
    <property type="project" value="InterPro"/>
</dbReference>
<dbReference type="InterPro" id="IPR050641">
    <property type="entry name" value="RIFMO-like"/>
</dbReference>
<evidence type="ECO:0000256" key="1">
    <source>
        <dbReference type="ARBA" id="ARBA00001974"/>
    </source>
</evidence>
<dbReference type="Proteomes" id="UP000295444">
    <property type="component" value="Unassembled WGS sequence"/>
</dbReference>
<dbReference type="PANTHER" id="PTHR43004:SF19">
    <property type="entry name" value="BINDING MONOOXYGENASE, PUTATIVE (JCVI)-RELATED"/>
    <property type="match status" value="1"/>
</dbReference>
<reference evidence="5 6" key="1">
    <citation type="submission" date="2019-03" db="EMBL/GenBank/DDBJ databases">
        <title>Genomic Encyclopedia of Type Strains, Phase IV (KMG-IV): sequencing the most valuable type-strain genomes for metagenomic binning, comparative biology and taxonomic classification.</title>
        <authorList>
            <person name="Goeker M."/>
        </authorList>
    </citation>
    <scope>NUCLEOTIDE SEQUENCE [LARGE SCALE GENOMIC DNA]</scope>
    <source>
        <strain evidence="5 6">DSM 45361</strain>
    </source>
</reference>
<gene>
    <name evidence="5" type="ORF">EV186_102152</name>
</gene>
<keyword evidence="3" id="KW-0274">FAD</keyword>